<dbReference type="AlphaFoldDB" id="A0A445EDZ6"/>
<reference evidence="1 2" key="1">
    <citation type="submission" date="2019-01" db="EMBL/GenBank/DDBJ databases">
        <title>Sequencing of cultivated peanut Arachis hypogaea provides insights into genome evolution and oil improvement.</title>
        <authorList>
            <person name="Chen X."/>
        </authorList>
    </citation>
    <scope>NUCLEOTIDE SEQUENCE [LARGE SCALE GENOMIC DNA]</scope>
    <source>
        <strain evidence="2">cv. Fuhuasheng</strain>
        <tissue evidence="1">Leaves</tissue>
    </source>
</reference>
<keyword evidence="2" id="KW-1185">Reference proteome</keyword>
<sequence>MLYMPSQNFPLRSCRKICRHRFNRHNEVFEVREMPNGVEYTINHRHKVCGCAVYVHAIKKMNEICRVYWTEFVLVGDPSTWPPNIGPQLILNLASRRGGKGRPKSIYYLNEMDVHQMRGPRPCNLCRGKGHSHS</sequence>
<proteinExistence type="predicted"/>
<dbReference type="EMBL" id="SDMP01000002">
    <property type="protein sequence ID" value="RYR73744.1"/>
    <property type="molecule type" value="Genomic_DNA"/>
</dbReference>
<protein>
    <recommendedName>
        <fullName evidence="3">Transposase MuDR plant domain-containing protein</fullName>
    </recommendedName>
</protein>
<dbReference type="Proteomes" id="UP000289738">
    <property type="component" value="Chromosome A02"/>
</dbReference>
<evidence type="ECO:0000313" key="1">
    <source>
        <dbReference type="EMBL" id="RYR73744.1"/>
    </source>
</evidence>
<comment type="caution">
    <text evidence="1">The sequence shown here is derived from an EMBL/GenBank/DDBJ whole genome shotgun (WGS) entry which is preliminary data.</text>
</comment>
<name>A0A445EDZ6_ARAHY</name>
<gene>
    <name evidence="1" type="ORF">Ahy_A02g008236</name>
</gene>
<organism evidence="1 2">
    <name type="scientific">Arachis hypogaea</name>
    <name type="common">Peanut</name>
    <dbReference type="NCBI Taxonomy" id="3818"/>
    <lineage>
        <taxon>Eukaryota</taxon>
        <taxon>Viridiplantae</taxon>
        <taxon>Streptophyta</taxon>
        <taxon>Embryophyta</taxon>
        <taxon>Tracheophyta</taxon>
        <taxon>Spermatophyta</taxon>
        <taxon>Magnoliopsida</taxon>
        <taxon>eudicotyledons</taxon>
        <taxon>Gunneridae</taxon>
        <taxon>Pentapetalae</taxon>
        <taxon>rosids</taxon>
        <taxon>fabids</taxon>
        <taxon>Fabales</taxon>
        <taxon>Fabaceae</taxon>
        <taxon>Papilionoideae</taxon>
        <taxon>50 kb inversion clade</taxon>
        <taxon>dalbergioids sensu lato</taxon>
        <taxon>Dalbergieae</taxon>
        <taxon>Pterocarpus clade</taxon>
        <taxon>Arachis</taxon>
    </lineage>
</organism>
<evidence type="ECO:0008006" key="3">
    <source>
        <dbReference type="Google" id="ProtNLM"/>
    </source>
</evidence>
<accession>A0A445EDZ6</accession>
<evidence type="ECO:0000313" key="2">
    <source>
        <dbReference type="Proteomes" id="UP000289738"/>
    </source>
</evidence>